<dbReference type="PANTHER" id="PTHR45947">
    <property type="entry name" value="SULFOQUINOVOSYL TRANSFERASE SQD2"/>
    <property type="match status" value="1"/>
</dbReference>
<evidence type="ECO:0000313" key="3">
    <source>
        <dbReference type="EMBL" id="TQE93254.1"/>
    </source>
</evidence>
<proteinExistence type="predicted"/>
<evidence type="ECO:0000259" key="2">
    <source>
        <dbReference type="Pfam" id="PF13579"/>
    </source>
</evidence>
<dbReference type="PANTHER" id="PTHR45947:SF3">
    <property type="entry name" value="SULFOQUINOVOSYL TRANSFERASE SQD2"/>
    <property type="match status" value="1"/>
</dbReference>
<feature type="domain" description="Glycosyltransferase subfamily 4-like N-terminal" evidence="2">
    <location>
        <begin position="19"/>
        <end position="194"/>
    </location>
</feature>
<dbReference type="InterPro" id="IPR050194">
    <property type="entry name" value="Glycosyltransferase_grp1"/>
</dbReference>
<feature type="domain" description="Glycosyl transferase family 1" evidence="1">
    <location>
        <begin position="211"/>
        <end position="379"/>
    </location>
</feature>
<dbReference type="InterPro" id="IPR001296">
    <property type="entry name" value="Glyco_trans_1"/>
</dbReference>
<organism evidence="3 4">
    <name type="scientific">Litorilinea aerophila</name>
    <dbReference type="NCBI Taxonomy" id="1204385"/>
    <lineage>
        <taxon>Bacteria</taxon>
        <taxon>Bacillati</taxon>
        <taxon>Chloroflexota</taxon>
        <taxon>Caldilineae</taxon>
        <taxon>Caldilineales</taxon>
        <taxon>Caldilineaceae</taxon>
        <taxon>Litorilinea</taxon>
    </lineage>
</organism>
<dbReference type="Pfam" id="PF13579">
    <property type="entry name" value="Glyco_trans_4_4"/>
    <property type="match status" value="1"/>
</dbReference>
<name>A0A540V932_9CHLR</name>
<gene>
    <name evidence="3" type="ORF">FKZ61_22140</name>
</gene>
<sequence>MHIGVLTHNYPRFPGDFSGTFVEALCQELAAQQQQVTVWAPYDQAYRRPLDGPVSLRLYRYAWPERLHRLGYMRTMQSDLALRLEAYLLSPALFAAGIATVLREARRLRPHVLHAHWILPNGFIGAVVSRRLGIPLVVSVPGSDALVAGQNPLFRSMARFTFRQARLLTANSESLRDSVVALGADPGRFDLIIYGTDPQALQPDTTGVAQLRQRLGIDEGSQVLLCVGRMVPKKGFDYLLRALAEPPLQEADVVAVMVGDGDDRPAWQRLAVELGVEGRVRWVGPVPKDEIGVYYNLADVLVMPSVSRPADGLNVCVLDAMSCGKPVVGSNVAGNPLAVVDGQTGYIVPEQDAAALAQALARLVADEELRRRMGAAARARIENELGWPHLARRYIHHFARLSGTEEKSG</sequence>
<dbReference type="SUPFAM" id="SSF53756">
    <property type="entry name" value="UDP-Glycosyltransferase/glycogen phosphorylase"/>
    <property type="match status" value="1"/>
</dbReference>
<comment type="caution">
    <text evidence="3">The sequence shown here is derived from an EMBL/GenBank/DDBJ whole genome shotgun (WGS) entry which is preliminary data.</text>
</comment>
<dbReference type="Pfam" id="PF00534">
    <property type="entry name" value="Glycos_transf_1"/>
    <property type="match status" value="1"/>
</dbReference>
<reference evidence="3 4" key="1">
    <citation type="submission" date="2019-06" db="EMBL/GenBank/DDBJ databases">
        <title>Genome sequence of Litorilinea aerophila BAA-2444.</title>
        <authorList>
            <person name="Maclea K.S."/>
            <person name="Maurais E.G."/>
            <person name="Iannazzi L.C."/>
        </authorList>
    </citation>
    <scope>NUCLEOTIDE SEQUENCE [LARGE SCALE GENOMIC DNA]</scope>
    <source>
        <strain evidence="3 4">ATCC BAA-2444</strain>
    </source>
</reference>
<keyword evidence="3" id="KW-0808">Transferase</keyword>
<dbReference type="FunCoup" id="A0A540V932">
    <property type="interactions" value="329"/>
</dbReference>
<dbReference type="InterPro" id="IPR028098">
    <property type="entry name" value="Glyco_trans_4-like_N"/>
</dbReference>
<dbReference type="AlphaFoldDB" id="A0A540V932"/>
<dbReference type="RefSeq" id="WP_141612352.1">
    <property type="nucleotide sequence ID" value="NZ_VIGC02000044.1"/>
</dbReference>
<dbReference type="GO" id="GO:0016758">
    <property type="term" value="F:hexosyltransferase activity"/>
    <property type="evidence" value="ECO:0007669"/>
    <property type="project" value="TreeGrafter"/>
</dbReference>
<dbReference type="Gene3D" id="3.40.50.2000">
    <property type="entry name" value="Glycogen Phosphorylase B"/>
    <property type="match status" value="2"/>
</dbReference>
<dbReference type="InParanoid" id="A0A540V932"/>
<evidence type="ECO:0000259" key="1">
    <source>
        <dbReference type="Pfam" id="PF00534"/>
    </source>
</evidence>
<dbReference type="EMBL" id="VIGC01000044">
    <property type="protein sequence ID" value="TQE93254.1"/>
    <property type="molecule type" value="Genomic_DNA"/>
</dbReference>
<evidence type="ECO:0000313" key="4">
    <source>
        <dbReference type="Proteomes" id="UP000317371"/>
    </source>
</evidence>
<dbReference type="OrthoDB" id="9806653at2"/>
<protein>
    <submittedName>
        <fullName evidence="3">Glycosyltransferase family 4 protein</fullName>
    </submittedName>
</protein>
<accession>A0A540V932</accession>
<dbReference type="Proteomes" id="UP000317371">
    <property type="component" value="Unassembled WGS sequence"/>
</dbReference>
<keyword evidence="4" id="KW-1185">Reference proteome</keyword>